<name>A0A8S3SUU2_MYTED</name>
<dbReference type="EMBL" id="CAJPWZ010001786">
    <property type="protein sequence ID" value="CAG2223369.1"/>
    <property type="molecule type" value="Genomic_DNA"/>
</dbReference>
<evidence type="ECO:0000313" key="2">
    <source>
        <dbReference type="Proteomes" id="UP000683360"/>
    </source>
</evidence>
<dbReference type="Proteomes" id="UP000683360">
    <property type="component" value="Unassembled WGS sequence"/>
</dbReference>
<dbReference type="OrthoDB" id="8060926at2759"/>
<dbReference type="AlphaFoldDB" id="A0A8S3SUU2"/>
<dbReference type="Gene3D" id="1.10.10.60">
    <property type="entry name" value="Homeodomain-like"/>
    <property type="match status" value="1"/>
</dbReference>
<proteinExistence type="predicted"/>
<accession>A0A8S3SUU2</accession>
<comment type="caution">
    <text evidence="1">The sequence shown here is derived from an EMBL/GenBank/DDBJ whole genome shotgun (WGS) entry which is preliminary data.</text>
</comment>
<reference evidence="1" key="1">
    <citation type="submission" date="2021-03" db="EMBL/GenBank/DDBJ databases">
        <authorList>
            <person name="Bekaert M."/>
        </authorList>
    </citation>
    <scope>NUCLEOTIDE SEQUENCE</scope>
</reference>
<evidence type="ECO:0000313" key="1">
    <source>
        <dbReference type="EMBL" id="CAG2223369.1"/>
    </source>
</evidence>
<keyword evidence="2" id="KW-1185">Reference proteome</keyword>
<organism evidence="1 2">
    <name type="scientific">Mytilus edulis</name>
    <name type="common">Blue mussel</name>
    <dbReference type="NCBI Taxonomy" id="6550"/>
    <lineage>
        <taxon>Eukaryota</taxon>
        <taxon>Metazoa</taxon>
        <taxon>Spiralia</taxon>
        <taxon>Lophotrochozoa</taxon>
        <taxon>Mollusca</taxon>
        <taxon>Bivalvia</taxon>
        <taxon>Autobranchia</taxon>
        <taxon>Pteriomorphia</taxon>
        <taxon>Mytilida</taxon>
        <taxon>Mytiloidea</taxon>
        <taxon>Mytilidae</taxon>
        <taxon>Mytilinae</taxon>
        <taxon>Mytilus</taxon>
    </lineage>
</organism>
<sequence length="202" mass="23255">MTRRVKHIQTRDTEFCFEDEEEYYQQVTAGDFAIEFKDISALCSKHGSITEYFDASGDHEEADTRVWLHAVTSSAINIIIYSPDTDVYFIGLPLLKNLKLLLIWGSTRIRLDLSKMQLEKPEDAWQKGLTSTSKDHATEVDVLVNGISINRERIAFWIGNRRAKQKRGGYGVDSTKRRMIVIGPTEYSLFLQQFKRGKCRIV</sequence>
<gene>
    <name evidence="1" type="ORF">MEDL_36643</name>
</gene>
<protein>
    <submittedName>
        <fullName evidence="1">Uncharacterized protein</fullName>
    </submittedName>
</protein>